<evidence type="ECO:0000259" key="7">
    <source>
        <dbReference type="Pfam" id="PF01284"/>
    </source>
</evidence>
<dbReference type="EMBL" id="KV878216">
    <property type="protein sequence ID" value="OJJ31446.1"/>
    <property type="molecule type" value="Genomic_DNA"/>
</dbReference>
<feature type="transmembrane region" description="Helical" evidence="6">
    <location>
        <begin position="118"/>
        <end position="142"/>
    </location>
</feature>
<feature type="domain" description="MARVEL" evidence="7">
    <location>
        <begin position="11"/>
        <end position="133"/>
    </location>
</feature>
<evidence type="ECO:0000313" key="8">
    <source>
        <dbReference type="EMBL" id="OJJ31446.1"/>
    </source>
</evidence>
<dbReference type="PANTHER" id="PTHR39608:SF2">
    <property type="entry name" value="MARVEL DOMAIN-CONTAINING PROTEIN"/>
    <property type="match status" value="1"/>
</dbReference>
<accession>A0A1L9R949</accession>
<dbReference type="OrthoDB" id="20872at2759"/>
<evidence type="ECO:0000256" key="1">
    <source>
        <dbReference type="ARBA" id="ARBA00004141"/>
    </source>
</evidence>
<reference evidence="9" key="1">
    <citation type="journal article" date="2017" name="Genome Biol.">
        <title>Comparative genomics reveals high biological diversity and specific adaptations in the industrially and medically important fungal genus Aspergillus.</title>
        <authorList>
            <person name="de Vries R.P."/>
            <person name="Riley R."/>
            <person name="Wiebenga A."/>
            <person name="Aguilar-Osorio G."/>
            <person name="Amillis S."/>
            <person name="Uchima C.A."/>
            <person name="Anderluh G."/>
            <person name="Asadollahi M."/>
            <person name="Askin M."/>
            <person name="Barry K."/>
            <person name="Battaglia E."/>
            <person name="Bayram O."/>
            <person name="Benocci T."/>
            <person name="Braus-Stromeyer S.A."/>
            <person name="Caldana C."/>
            <person name="Canovas D."/>
            <person name="Cerqueira G.C."/>
            <person name="Chen F."/>
            <person name="Chen W."/>
            <person name="Choi C."/>
            <person name="Clum A."/>
            <person name="Dos Santos R.A."/>
            <person name="Damasio A.R."/>
            <person name="Diallinas G."/>
            <person name="Emri T."/>
            <person name="Fekete E."/>
            <person name="Flipphi M."/>
            <person name="Freyberg S."/>
            <person name="Gallo A."/>
            <person name="Gournas C."/>
            <person name="Habgood R."/>
            <person name="Hainaut M."/>
            <person name="Harispe M.L."/>
            <person name="Henrissat B."/>
            <person name="Hilden K.S."/>
            <person name="Hope R."/>
            <person name="Hossain A."/>
            <person name="Karabika E."/>
            <person name="Karaffa L."/>
            <person name="Karanyi Z."/>
            <person name="Krasevec N."/>
            <person name="Kuo A."/>
            <person name="Kusch H."/>
            <person name="LaButti K."/>
            <person name="Lagendijk E.L."/>
            <person name="Lapidus A."/>
            <person name="Levasseur A."/>
            <person name="Lindquist E."/>
            <person name="Lipzen A."/>
            <person name="Logrieco A.F."/>
            <person name="MacCabe A."/>
            <person name="Maekelae M.R."/>
            <person name="Malavazi I."/>
            <person name="Melin P."/>
            <person name="Meyer V."/>
            <person name="Mielnichuk N."/>
            <person name="Miskei M."/>
            <person name="Molnar A.P."/>
            <person name="Mule G."/>
            <person name="Ngan C.Y."/>
            <person name="Orejas M."/>
            <person name="Orosz E."/>
            <person name="Ouedraogo J.P."/>
            <person name="Overkamp K.M."/>
            <person name="Park H.-S."/>
            <person name="Perrone G."/>
            <person name="Piumi F."/>
            <person name="Punt P.J."/>
            <person name="Ram A.F."/>
            <person name="Ramon A."/>
            <person name="Rauscher S."/>
            <person name="Record E."/>
            <person name="Riano-Pachon D.M."/>
            <person name="Robert V."/>
            <person name="Roehrig J."/>
            <person name="Ruller R."/>
            <person name="Salamov A."/>
            <person name="Salih N.S."/>
            <person name="Samson R.A."/>
            <person name="Sandor E."/>
            <person name="Sanguinetti M."/>
            <person name="Schuetze T."/>
            <person name="Sepcic K."/>
            <person name="Shelest E."/>
            <person name="Sherlock G."/>
            <person name="Sophianopoulou V."/>
            <person name="Squina F.M."/>
            <person name="Sun H."/>
            <person name="Susca A."/>
            <person name="Todd R.B."/>
            <person name="Tsang A."/>
            <person name="Unkles S.E."/>
            <person name="van de Wiele N."/>
            <person name="van Rossen-Uffink D."/>
            <person name="Oliveira J.V."/>
            <person name="Vesth T.C."/>
            <person name="Visser J."/>
            <person name="Yu J.-H."/>
            <person name="Zhou M."/>
            <person name="Andersen M.R."/>
            <person name="Archer D.B."/>
            <person name="Baker S.E."/>
            <person name="Benoit I."/>
            <person name="Brakhage A.A."/>
            <person name="Braus G.H."/>
            <person name="Fischer R."/>
            <person name="Frisvad J.C."/>
            <person name="Goldman G.H."/>
            <person name="Houbraken J."/>
            <person name="Oakley B."/>
            <person name="Pocsi I."/>
            <person name="Scazzocchio C."/>
            <person name="Seiboth B."/>
            <person name="vanKuyk P.A."/>
            <person name="Wortman J."/>
            <person name="Dyer P.S."/>
            <person name="Grigoriev I.V."/>
        </authorList>
    </citation>
    <scope>NUCLEOTIDE SEQUENCE [LARGE SCALE GENOMIC DNA]</scope>
    <source>
        <strain evidence="9">DTO 134E9</strain>
    </source>
</reference>
<gene>
    <name evidence="8" type="ORF">ASPWEDRAFT_176515</name>
</gene>
<evidence type="ECO:0000256" key="2">
    <source>
        <dbReference type="ARBA" id="ARBA00022692"/>
    </source>
</evidence>
<sequence length="179" mass="20266">MSDPGSAFRLVLFFIRLFQWMSAVIVLGLTAWAVVHLDGYRVVYTLVIAVLTTAFYIPSLFLAFMKSNRGYMYPVDVVFSYLWIAAFIFLAQANNDNGCSWFVWTASKLCARKNVAEAFTFLAFFWTLCGMCLEAVNFYYYLKDTRGAGLNHRHFSKHPPAHNGSAPDSQATNGHRTTV</sequence>
<feature type="transmembrane region" description="Helical" evidence="6">
    <location>
        <begin position="41"/>
        <end position="64"/>
    </location>
</feature>
<dbReference type="AlphaFoldDB" id="A0A1L9R949"/>
<dbReference type="GeneID" id="63747371"/>
<dbReference type="RefSeq" id="XP_040685123.1">
    <property type="nucleotide sequence ID" value="XM_040831523.1"/>
</dbReference>
<feature type="compositionally biased region" description="Polar residues" evidence="5">
    <location>
        <begin position="166"/>
        <end position="179"/>
    </location>
</feature>
<keyword evidence="3 6" id="KW-1133">Transmembrane helix</keyword>
<dbReference type="VEuPathDB" id="FungiDB:ASPWEDRAFT_176515"/>
<evidence type="ECO:0000256" key="4">
    <source>
        <dbReference type="ARBA" id="ARBA00023136"/>
    </source>
</evidence>
<keyword evidence="4 6" id="KW-0472">Membrane</keyword>
<protein>
    <recommendedName>
        <fullName evidence="7">MARVEL domain-containing protein</fullName>
    </recommendedName>
</protein>
<keyword evidence="2 6" id="KW-0812">Transmembrane</keyword>
<dbReference type="STRING" id="1073089.A0A1L9R949"/>
<evidence type="ECO:0000313" key="9">
    <source>
        <dbReference type="Proteomes" id="UP000184383"/>
    </source>
</evidence>
<dbReference type="InterPro" id="IPR008253">
    <property type="entry name" value="Marvel"/>
</dbReference>
<feature type="transmembrane region" description="Helical" evidence="6">
    <location>
        <begin position="71"/>
        <end position="91"/>
    </location>
</feature>
<dbReference type="GO" id="GO:0016020">
    <property type="term" value="C:membrane"/>
    <property type="evidence" value="ECO:0007669"/>
    <property type="project" value="UniProtKB-SubCell"/>
</dbReference>
<feature type="transmembrane region" description="Helical" evidence="6">
    <location>
        <begin position="12"/>
        <end position="35"/>
    </location>
</feature>
<feature type="region of interest" description="Disordered" evidence="5">
    <location>
        <begin position="158"/>
        <end position="179"/>
    </location>
</feature>
<organism evidence="8 9">
    <name type="scientific">Aspergillus wentii DTO 134E9</name>
    <dbReference type="NCBI Taxonomy" id="1073089"/>
    <lineage>
        <taxon>Eukaryota</taxon>
        <taxon>Fungi</taxon>
        <taxon>Dikarya</taxon>
        <taxon>Ascomycota</taxon>
        <taxon>Pezizomycotina</taxon>
        <taxon>Eurotiomycetes</taxon>
        <taxon>Eurotiomycetidae</taxon>
        <taxon>Eurotiales</taxon>
        <taxon>Aspergillaceae</taxon>
        <taxon>Aspergillus</taxon>
        <taxon>Aspergillus subgen. Cremei</taxon>
    </lineage>
</organism>
<keyword evidence="9" id="KW-1185">Reference proteome</keyword>
<evidence type="ECO:0000256" key="3">
    <source>
        <dbReference type="ARBA" id="ARBA00022989"/>
    </source>
</evidence>
<comment type="subcellular location">
    <subcellularLocation>
        <location evidence="1">Membrane</location>
        <topology evidence="1">Multi-pass membrane protein</topology>
    </subcellularLocation>
</comment>
<evidence type="ECO:0000256" key="6">
    <source>
        <dbReference type="SAM" id="Phobius"/>
    </source>
</evidence>
<proteinExistence type="predicted"/>
<name>A0A1L9R949_ASPWE</name>
<evidence type="ECO:0000256" key="5">
    <source>
        <dbReference type="SAM" id="MobiDB-lite"/>
    </source>
</evidence>
<dbReference type="Proteomes" id="UP000184383">
    <property type="component" value="Unassembled WGS sequence"/>
</dbReference>
<dbReference type="PANTHER" id="PTHR39608">
    <property type="entry name" value="INTEGRAL MEMBRANE PROTEIN (AFU_ORTHOLOGUE AFUA_5G08640)"/>
    <property type="match status" value="1"/>
</dbReference>
<dbReference type="Pfam" id="PF01284">
    <property type="entry name" value="MARVEL"/>
    <property type="match status" value="1"/>
</dbReference>